<dbReference type="InterPro" id="IPR052380">
    <property type="entry name" value="Viral_DNA_packaging_terminase"/>
</dbReference>
<evidence type="ECO:0000259" key="1">
    <source>
        <dbReference type="Pfam" id="PF04466"/>
    </source>
</evidence>
<sequence>MSQNQVRLTDLIAPAFYPVHIDIKQKLHTYYKLDGGRGSTKSSFISLEIIQGMMRDANEGKLTNAVAFRRYKENLHDSVYEQLIWAIDKLGVAGLWKETQSPLRLTYIPTKQAILFRGADKVKKSKSIKVSKGYIKYLWFEELDEFEGSEKIRSIQQSVVRGGENFTVFYSYNPPKSQRSWVNDQAEFSAPDMLNHHSTYLTVPPEWLGKEFIALAEHLKAVKPEAYRHEYLGEITGTGAEVFRNLTSRTITDEEIKNFDRIRRGLDWGYAADPLHYTVCNYDKTRKRLFVFFEIHVVGMSNRRSAAAVKAENKANKEVIADSAEPKSIADYKEYGVRIRGAKKGPDSVDYGVKWLSEELEEIIIDPDRCPNTWREFYGYELARDANGNFKDGYPDKDNHSIDAVRYALEDDMTRNGWGIGNIRI</sequence>
<feature type="domain" description="Phage terminase large subunit N-terminal" evidence="1">
    <location>
        <begin position="33"/>
        <end position="234"/>
    </location>
</feature>
<organism evidence="3 4">
    <name type="scientific">Caproiciproducens galactitolivorans</name>
    <dbReference type="NCBI Taxonomy" id="642589"/>
    <lineage>
        <taxon>Bacteria</taxon>
        <taxon>Bacillati</taxon>
        <taxon>Bacillota</taxon>
        <taxon>Clostridia</taxon>
        <taxon>Eubacteriales</taxon>
        <taxon>Acutalibacteraceae</taxon>
        <taxon>Caproiciproducens</taxon>
    </lineage>
</organism>
<dbReference type="InterPro" id="IPR035413">
    <property type="entry name" value="Terminase_L_C"/>
</dbReference>
<dbReference type="RefSeq" id="WP_268059277.1">
    <property type="nucleotide sequence ID" value="NZ_JAPOHA010000018.1"/>
</dbReference>
<gene>
    <name evidence="3" type="ORF">OUY18_13250</name>
</gene>
<dbReference type="Gene3D" id="3.30.420.280">
    <property type="match status" value="1"/>
</dbReference>
<evidence type="ECO:0000313" key="3">
    <source>
        <dbReference type="EMBL" id="MCY1715215.1"/>
    </source>
</evidence>
<proteinExistence type="predicted"/>
<dbReference type="Pfam" id="PF17288">
    <property type="entry name" value="Terminase_3C"/>
    <property type="match status" value="1"/>
</dbReference>
<reference evidence="3 4" key="1">
    <citation type="submission" date="2022-11" db="EMBL/GenBank/DDBJ databases">
        <authorList>
            <person name="Caiyu Z."/>
        </authorList>
    </citation>
    <scope>NUCLEOTIDE SEQUENCE [LARGE SCALE GENOMIC DNA]</scope>
    <source>
        <strain evidence="3 4">YR-4</strain>
    </source>
</reference>
<dbReference type="Proteomes" id="UP001082703">
    <property type="component" value="Unassembled WGS sequence"/>
</dbReference>
<dbReference type="Pfam" id="PF04466">
    <property type="entry name" value="Terminase_3"/>
    <property type="match status" value="1"/>
</dbReference>
<name>A0ABT4BWR3_9FIRM</name>
<protein>
    <submittedName>
        <fullName evidence="3">Phage terminase large subunit</fullName>
    </submittedName>
</protein>
<dbReference type="Gene3D" id="3.40.50.300">
    <property type="entry name" value="P-loop containing nucleotide triphosphate hydrolases"/>
    <property type="match status" value="1"/>
</dbReference>
<dbReference type="EMBL" id="JAPOHA010000018">
    <property type="protein sequence ID" value="MCY1715215.1"/>
    <property type="molecule type" value="Genomic_DNA"/>
</dbReference>
<keyword evidence="4" id="KW-1185">Reference proteome</keyword>
<evidence type="ECO:0000313" key="4">
    <source>
        <dbReference type="Proteomes" id="UP001082703"/>
    </source>
</evidence>
<comment type="caution">
    <text evidence="3">The sequence shown here is derived from an EMBL/GenBank/DDBJ whole genome shotgun (WGS) entry which is preliminary data.</text>
</comment>
<dbReference type="InterPro" id="IPR027417">
    <property type="entry name" value="P-loop_NTPase"/>
</dbReference>
<dbReference type="InterPro" id="IPR035412">
    <property type="entry name" value="Terminase_L_N"/>
</dbReference>
<feature type="domain" description="Phage terminase large subunit C-terminal" evidence="2">
    <location>
        <begin position="267"/>
        <end position="411"/>
    </location>
</feature>
<dbReference type="PANTHER" id="PTHR39184">
    <property type="match status" value="1"/>
</dbReference>
<evidence type="ECO:0000259" key="2">
    <source>
        <dbReference type="Pfam" id="PF17288"/>
    </source>
</evidence>
<dbReference type="PANTHER" id="PTHR39184:SF1">
    <property type="entry name" value="PBSX PHAGE TERMINASE LARGE SUBUNIT"/>
    <property type="match status" value="1"/>
</dbReference>
<accession>A0ABT4BWR3</accession>